<keyword evidence="2" id="KW-1185">Reference proteome</keyword>
<accession>A0A4P8XND5</accession>
<dbReference type="Proteomes" id="UP000300879">
    <property type="component" value="Chromosome"/>
</dbReference>
<proteinExistence type="predicted"/>
<dbReference type="RefSeq" id="WP_138227106.1">
    <property type="nucleotide sequence ID" value="NZ_CP040396.1"/>
</dbReference>
<dbReference type="EMBL" id="CP040396">
    <property type="protein sequence ID" value="QCT04387.1"/>
    <property type="molecule type" value="Genomic_DNA"/>
</dbReference>
<evidence type="ECO:0000313" key="1">
    <source>
        <dbReference type="EMBL" id="QCT04387.1"/>
    </source>
</evidence>
<gene>
    <name evidence="1" type="ORF">E6C60_3679</name>
</gene>
<protein>
    <submittedName>
        <fullName evidence="1">Uncharacterized protein</fullName>
    </submittedName>
</protein>
<dbReference type="OrthoDB" id="2626601at2"/>
<evidence type="ECO:0000313" key="2">
    <source>
        <dbReference type="Proteomes" id="UP000300879"/>
    </source>
</evidence>
<reference evidence="1 2" key="1">
    <citation type="submission" date="2019-05" db="EMBL/GenBank/DDBJ databases">
        <authorList>
            <person name="Chen C."/>
        </authorList>
    </citation>
    <scope>NUCLEOTIDE SEQUENCE [LARGE SCALE GENOMIC DNA]</scope>
    <source>
        <strain evidence="1 2">HB172198</strain>
    </source>
</reference>
<name>A0A4P8XND5_9BACL</name>
<sequence length="64" mass="7747">MQQLLFKASHFNEAMLQQWIVEVYQEYELIDYGGIIEKQTKSSVRINGIYYMKESCQFIKRNYT</sequence>
<dbReference type="KEGG" id="palo:E6C60_3679"/>
<organism evidence="1 2">
    <name type="scientific">Paenibacillus algicola</name>
    <dbReference type="NCBI Taxonomy" id="2565926"/>
    <lineage>
        <taxon>Bacteria</taxon>
        <taxon>Bacillati</taxon>
        <taxon>Bacillota</taxon>
        <taxon>Bacilli</taxon>
        <taxon>Bacillales</taxon>
        <taxon>Paenibacillaceae</taxon>
        <taxon>Paenibacillus</taxon>
    </lineage>
</organism>
<dbReference type="AlphaFoldDB" id="A0A4P8XND5"/>